<reference evidence="4" key="2">
    <citation type="submission" date="2013-11" db="EMBL/GenBank/DDBJ databases">
        <title>The Genome Sequence of Phytophthora parasitica IAC_01/95.</title>
        <authorList>
            <consortium name="The Broad Institute Genomics Platform"/>
            <person name="Russ C."/>
            <person name="Tyler B."/>
            <person name="Panabieres F."/>
            <person name="Shan W."/>
            <person name="Tripathy S."/>
            <person name="Grunwald N."/>
            <person name="Machado M."/>
            <person name="Johnson C.S."/>
            <person name="Arredondo F."/>
            <person name="Hong C."/>
            <person name="Coffey M."/>
            <person name="Young S.K."/>
            <person name="Zeng Q."/>
            <person name="Gargeya S."/>
            <person name="Fitzgerald M."/>
            <person name="Abouelleil A."/>
            <person name="Alvarado L."/>
            <person name="Chapman S.B."/>
            <person name="Gainer-Dewar J."/>
            <person name="Goldberg J."/>
            <person name="Griggs A."/>
            <person name="Gujja S."/>
            <person name="Hansen M."/>
            <person name="Howarth C."/>
            <person name="Imamovic A."/>
            <person name="Ireland A."/>
            <person name="Larimer J."/>
            <person name="McCowan C."/>
            <person name="Murphy C."/>
            <person name="Pearson M."/>
            <person name="Poon T.W."/>
            <person name="Priest M."/>
            <person name="Roberts A."/>
            <person name="Saif S."/>
            <person name="Shea T."/>
            <person name="Sykes S."/>
            <person name="Wortman J."/>
            <person name="Nusbaum C."/>
            <person name="Birren B."/>
        </authorList>
    </citation>
    <scope>NUCLEOTIDE SEQUENCE [LARGE SCALE GENOMIC DNA]</scope>
    <source>
        <strain evidence="4">IAC_01/95</strain>
    </source>
</reference>
<protein>
    <recommendedName>
        <fullName evidence="2">GST C-terminal domain-containing protein</fullName>
    </recommendedName>
</protein>
<dbReference type="VEuPathDB" id="FungiDB:PPTG_07010"/>
<proteinExistence type="predicted"/>
<dbReference type="InterPro" id="IPR004045">
    <property type="entry name" value="Glutathione_S-Trfase_N"/>
</dbReference>
<dbReference type="InterPro" id="IPR036282">
    <property type="entry name" value="Glutathione-S-Trfase_C_sf"/>
</dbReference>
<dbReference type="PANTHER" id="PTHR32419:SF6">
    <property type="entry name" value="GLUTATHIONE S-TRANSFERASE OMEGA-LIKE 1-RELATED"/>
    <property type="match status" value="1"/>
</dbReference>
<dbReference type="PANTHER" id="PTHR32419">
    <property type="entry name" value="GLUTATHIONYL-HYDROQUINONE REDUCTASE"/>
    <property type="match status" value="1"/>
</dbReference>
<dbReference type="SUPFAM" id="SSF47616">
    <property type="entry name" value="GST C-terminal domain-like"/>
    <property type="match status" value="1"/>
</dbReference>
<sequence length="313" mass="35413">MPSQFDSRIERSTNAKFPAEKGRYHLYVMYSCPYACRVLAARNLKGLEDMVGLSVTHPVDQRTRPDNENDQHMGWTFVDPEKTPSVTGMNDMHYPTTGCIPDTVNHVNFIRDLYEMADPTSRTFSVPVLWDKKKRTIVSDSSTDIVRMLDSAFEELAPSKFQLYPDELGGEIDASNDGIVAEVNRGFFTHALASTTEVAQISLAKFFTTIAKLDEMLARQRYLVGNTLTEADVSMFHTLIRFDHIQKKTNEQQLTQFQNIVGYLRDIYQTPGIASTVNWDHMEFAKVNRLPDAPASEGPFVEYSSPHDRAALA</sequence>
<dbReference type="SUPFAM" id="SSF52833">
    <property type="entry name" value="Thioredoxin-like"/>
    <property type="match status" value="1"/>
</dbReference>
<accession>W2JS39</accession>
<reference evidence="3 5" key="1">
    <citation type="submission" date="2013-11" db="EMBL/GenBank/DDBJ databases">
        <title>The Genome Sequence of Phytophthora parasitica CJ05E6.</title>
        <authorList>
            <consortium name="The Broad Institute Genomics Platform"/>
            <person name="Russ C."/>
            <person name="Tyler B."/>
            <person name="Panabieres F."/>
            <person name="Shan W."/>
            <person name="Tripathy S."/>
            <person name="Grunwald N."/>
            <person name="Machado M."/>
            <person name="Johnson C.S."/>
            <person name="Arredondo F."/>
            <person name="Hong C."/>
            <person name="Coffey M."/>
            <person name="Young S.K."/>
            <person name="Zeng Q."/>
            <person name="Gargeya S."/>
            <person name="Fitzgerald M."/>
            <person name="Abouelleil A."/>
            <person name="Alvarado L."/>
            <person name="Chapman S.B."/>
            <person name="Gainer-Dewar J."/>
            <person name="Goldberg J."/>
            <person name="Griggs A."/>
            <person name="Gujja S."/>
            <person name="Hansen M."/>
            <person name="Howarth C."/>
            <person name="Imamovic A."/>
            <person name="Ireland A."/>
            <person name="Larimer J."/>
            <person name="McCowan C."/>
            <person name="Murphy C."/>
            <person name="Pearson M."/>
            <person name="Poon T.W."/>
            <person name="Priest M."/>
            <person name="Roberts A."/>
            <person name="Saif S."/>
            <person name="Shea T."/>
            <person name="Sykes S."/>
            <person name="Wortman J."/>
            <person name="Nusbaum C."/>
            <person name="Birren B."/>
        </authorList>
    </citation>
    <scope>NUCLEOTIDE SEQUENCE [LARGE SCALE GENOMIC DNA]</scope>
    <source>
        <strain evidence="3 5">CJ05E6</strain>
    </source>
</reference>
<dbReference type="InterPro" id="IPR036249">
    <property type="entry name" value="Thioredoxin-like_sf"/>
</dbReference>
<gene>
    <name evidence="4" type="ORF">L914_01823</name>
    <name evidence="3" type="ORF">L916_01815</name>
</gene>
<dbReference type="FunFam" id="3.40.30.10:FF:000296">
    <property type="entry name" value="Glutathione S-transferase"/>
    <property type="match status" value="1"/>
</dbReference>
<organism evidence="3 5">
    <name type="scientific">Phytophthora nicotianae</name>
    <name type="common">Potato buckeye rot agent</name>
    <name type="synonym">Phytophthora parasitica</name>
    <dbReference type="NCBI Taxonomy" id="4792"/>
    <lineage>
        <taxon>Eukaryota</taxon>
        <taxon>Sar</taxon>
        <taxon>Stramenopiles</taxon>
        <taxon>Oomycota</taxon>
        <taxon>Peronosporomycetes</taxon>
        <taxon>Peronosporales</taxon>
        <taxon>Peronosporaceae</taxon>
        <taxon>Phytophthora</taxon>
    </lineage>
</organism>
<evidence type="ECO:0000313" key="3">
    <source>
        <dbReference type="EMBL" id="ETL48597.1"/>
    </source>
</evidence>
<feature type="domain" description="GST C-terminal" evidence="2">
    <location>
        <begin position="165"/>
        <end position="295"/>
    </location>
</feature>
<dbReference type="GO" id="GO:0004364">
    <property type="term" value="F:glutathione transferase activity"/>
    <property type="evidence" value="ECO:0007669"/>
    <property type="project" value="InterPro"/>
</dbReference>
<dbReference type="EMBL" id="KI670854">
    <property type="protein sequence ID" value="ETL48597.1"/>
    <property type="molecule type" value="Genomic_DNA"/>
</dbReference>
<evidence type="ECO:0000256" key="1">
    <source>
        <dbReference type="SAM" id="MobiDB-lite"/>
    </source>
</evidence>
<feature type="region of interest" description="Disordered" evidence="1">
    <location>
        <begin position="58"/>
        <end position="80"/>
    </location>
</feature>
<dbReference type="Proteomes" id="UP000054532">
    <property type="component" value="Unassembled WGS sequence"/>
</dbReference>
<dbReference type="Gene3D" id="3.40.30.10">
    <property type="entry name" value="Glutaredoxin"/>
    <property type="match status" value="1"/>
</dbReference>
<dbReference type="AlphaFoldDB" id="W2JS39"/>
<evidence type="ECO:0000259" key="2">
    <source>
        <dbReference type="PROSITE" id="PS50405"/>
    </source>
</evidence>
<dbReference type="PROSITE" id="PS50405">
    <property type="entry name" value="GST_CTER"/>
    <property type="match status" value="1"/>
</dbReference>
<dbReference type="Pfam" id="PF13409">
    <property type="entry name" value="GST_N_2"/>
    <property type="match status" value="1"/>
</dbReference>
<dbReference type="InterPro" id="IPR016639">
    <property type="entry name" value="GST_Omega/GSH"/>
</dbReference>
<dbReference type="EMBL" id="KI690875">
    <property type="protein sequence ID" value="ETM54910.1"/>
    <property type="molecule type" value="Genomic_DNA"/>
</dbReference>
<dbReference type="Pfam" id="PF13410">
    <property type="entry name" value="GST_C_2"/>
    <property type="match status" value="1"/>
</dbReference>
<evidence type="ECO:0000313" key="4">
    <source>
        <dbReference type="EMBL" id="ETM54910.1"/>
    </source>
</evidence>
<dbReference type="Gene3D" id="1.20.1050.10">
    <property type="match status" value="1"/>
</dbReference>
<dbReference type="Proteomes" id="UP000053864">
    <property type="component" value="Unassembled WGS sequence"/>
</dbReference>
<evidence type="ECO:0000313" key="5">
    <source>
        <dbReference type="Proteomes" id="UP000053864"/>
    </source>
</evidence>
<dbReference type="GO" id="GO:0005737">
    <property type="term" value="C:cytoplasm"/>
    <property type="evidence" value="ECO:0007669"/>
    <property type="project" value="TreeGrafter"/>
</dbReference>
<name>W2JS39_PHYNI</name>
<dbReference type="InterPro" id="IPR010987">
    <property type="entry name" value="Glutathione-S-Trfase_C-like"/>
</dbReference>
<feature type="compositionally biased region" description="Basic and acidic residues" evidence="1">
    <location>
        <begin position="59"/>
        <end position="71"/>
    </location>
</feature>